<dbReference type="InterPro" id="IPR006594">
    <property type="entry name" value="LisH"/>
</dbReference>
<dbReference type="SMART" id="SM00667">
    <property type="entry name" value="LisH"/>
    <property type="match status" value="1"/>
</dbReference>
<accession>A0AA35X5P5</accession>
<dbReference type="InterPro" id="IPR050618">
    <property type="entry name" value="Ubq-SigPath_Reg"/>
</dbReference>
<keyword evidence="4" id="KW-1185">Reference proteome</keyword>
<evidence type="ECO:0000313" key="4">
    <source>
        <dbReference type="Proteomes" id="UP001174909"/>
    </source>
</evidence>
<dbReference type="AlphaFoldDB" id="A0AA35X5P5"/>
<evidence type="ECO:0000259" key="2">
    <source>
        <dbReference type="PROSITE" id="PS50897"/>
    </source>
</evidence>
<organism evidence="3 4">
    <name type="scientific">Geodia barretti</name>
    <name type="common">Barrett's horny sponge</name>
    <dbReference type="NCBI Taxonomy" id="519541"/>
    <lineage>
        <taxon>Eukaryota</taxon>
        <taxon>Metazoa</taxon>
        <taxon>Porifera</taxon>
        <taxon>Demospongiae</taxon>
        <taxon>Heteroscleromorpha</taxon>
        <taxon>Tetractinellida</taxon>
        <taxon>Astrophorina</taxon>
        <taxon>Geodiidae</taxon>
        <taxon>Geodia</taxon>
    </lineage>
</organism>
<feature type="compositionally biased region" description="Acidic residues" evidence="1">
    <location>
        <begin position="332"/>
        <end position="343"/>
    </location>
</feature>
<dbReference type="PROSITE" id="PS50897">
    <property type="entry name" value="CTLH"/>
    <property type="match status" value="1"/>
</dbReference>
<sequence length="539" mass="58842">MVTMPTMGVYSVRRVRGRRTVQRLPQATLWGVASISLRDPYSTPRMASTLCSLPTHLGTAVSEVPVSCPLQLFSLISPLQSLSCLTSPSLVQPSLSLSLSPQSSLHLYPTVGLQTPGEIVEANFGESPFVFDFEGLLSVRVPIPFPLPVSIVSRSHSPIPQDVQQQIRQSIEATPVSDGIGSWQTRLNKLVLSYLVHHGYCRTAQVFASSTGQRLEEDMTSIRNRQRIQKLVMAGRVSEAVGVVQASYPGLLETNEELLFRLKCRQFVEMIAGCDRADAPPSPTTASSSREPRLSCHSELSVSSGEVGEEEGRGGGGGESPYSNGEVMTNGEEADMEVDGDEGEEEKERMIEEEEEVIDVERNPVAIEKILAFGRDLQTLHTRVSSGHSNDHLKTLLQDSFSLLAYMEPRSSPVGYLLDPMQREPVCAALNSAILESKNLPGPATARVCPRTGSPVSQTHVTERTGVSSIHWRPGHCVILTSSHLLICHAPSLSHSTPSHTLRAREISPHLKLCCHFTTLVPTVYEIDAQKTCFMCAIS</sequence>
<gene>
    <name evidence="3" type="ORF">GBAR_LOCUS21577</name>
</gene>
<dbReference type="SMART" id="SM00757">
    <property type="entry name" value="CRA"/>
    <property type="match status" value="1"/>
</dbReference>
<dbReference type="InterPro" id="IPR006595">
    <property type="entry name" value="CTLH_C"/>
</dbReference>
<evidence type="ECO:0000313" key="3">
    <source>
        <dbReference type="EMBL" id="CAI8038697.1"/>
    </source>
</evidence>
<proteinExistence type="predicted"/>
<protein>
    <submittedName>
        <fullName evidence="3">Ran-binding protein 9</fullName>
    </submittedName>
</protein>
<dbReference type="PROSITE" id="PS50896">
    <property type="entry name" value="LISH"/>
    <property type="match status" value="1"/>
</dbReference>
<dbReference type="Pfam" id="PF08513">
    <property type="entry name" value="LisH"/>
    <property type="match status" value="1"/>
</dbReference>
<dbReference type="EMBL" id="CASHTH010003006">
    <property type="protein sequence ID" value="CAI8038697.1"/>
    <property type="molecule type" value="Genomic_DNA"/>
</dbReference>
<feature type="domain" description="CTLH" evidence="2">
    <location>
        <begin position="221"/>
        <end position="278"/>
    </location>
</feature>
<feature type="region of interest" description="Disordered" evidence="1">
    <location>
        <begin position="275"/>
        <end position="343"/>
    </location>
</feature>
<dbReference type="PANTHER" id="PTHR12864">
    <property type="entry name" value="RAN BINDING PROTEIN 9-RELATED"/>
    <property type="match status" value="1"/>
</dbReference>
<evidence type="ECO:0000256" key="1">
    <source>
        <dbReference type="SAM" id="MobiDB-lite"/>
    </source>
</evidence>
<dbReference type="SMART" id="SM00668">
    <property type="entry name" value="CTLH"/>
    <property type="match status" value="1"/>
</dbReference>
<dbReference type="InterPro" id="IPR013144">
    <property type="entry name" value="CRA_dom"/>
</dbReference>
<reference evidence="3" key="1">
    <citation type="submission" date="2023-03" db="EMBL/GenBank/DDBJ databases">
        <authorList>
            <person name="Steffen K."/>
            <person name="Cardenas P."/>
        </authorList>
    </citation>
    <scope>NUCLEOTIDE SEQUENCE</scope>
</reference>
<comment type="caution">
    <text evidence="3">The sequence shown here is derived from an EMBL/GenBank/DDBJ whole genome shotgun (WGS) entry which is preliminary data.</text>
</comment>
<dbReference type="Gene3D" id="2.60.120.920">
    <property type="match status" value="1"/>
</dbReference>
<dbReference type="InterPro" id="IPR024964">
    <property type="entry name" value="CTLH/CRA"/>
</dbReference>
<name>A0AA35X5P5_GEOBA</name>
<dbReference type="Proteomes" id="UP001174909">
    <property type="component" value="Unassembled WGS sequence"/>
</dbReference>
<dbReference type="InterPro" id="IPR043136">
    <property type="entry name" value="B30.2/SPRY_sf"/>
</dbReference>
<dbReference type="Pfam" id="PF10607">
    <property type="entry name" value="CTLH"/>
    <property type="match status" value="1"/>
</dbReference>